<comment type="caution">
    <text evidence="1">The sequence shown here is derived from an EMBL/GenBank/DDBJ whole genome shotgun (WGS) entry which is preliminary data.</text>
</comment>
<dbReference type="RefSeq" id="WP_125017899.1">
    <property type="nucleotide sequence ID" value="NZ_QWEZ01000002.1"/>
</dbReference>
<evidence type="ECO:0000313" key="1">
    <source>
        <dbReference type="EMBL" id="RRJ83319.1"/>
    </source>
</evidence>
<evidence type="ECO:0000313" key="2">
    <source>
        <dbReference type="Proteomes" id="UP000280792"/>
    </source>
</evidence>
<protein>
    <submittedName>
        <fullName evidence="1">Alpha/beta hydrolase</fullName>
    </submittedName>
</protein>
<accession>A0A3P3VNN3</accession>
<dbReference type="Gene3D" id="3.40.50.1820">
    <property type="entry name" value="alpha/beta hydrolase"/>
    <property type="match status" value="1"/>
</dbReference>
<proteinExistence type="predicted"/>
<keyword evidence="2" id="KW-1185">Reference proteome</keyword>
<reference evidence="1 2" key="2">
    <citation type="submission" date="2018-12" db="EMBL/GenBank/DDBJ databases">
        <title>Simiduia agarivorans gen. nov., sp. nov., a marine, agarolytic bacterium isolated from shallow coastal water from Keelung, Taiwan.</title>
        <authorList>
            <person name="Shieh W.Y."/>
        </authorList>
    </citation>
    <scope>NUCLEOTIDE SEQUENCE [LARGE SCALE GENOMIC DNA]</scope>
    <source>
        <strain evidence="1 2">GTF-13</strain>
    </source>
</reference>
<dbReference type="Proteomes" id="UP000280792">
    <property type="component" value="Unassembled WGS sequence"/>
</dbReference>
<dbReference type="EMBL" id="QWEZ01000002">
    <property type="protein sequence ID" value="RRJ83319.1"/>
    <property type="molecule type" value="Genomic_DNA"/>
</dbReference>
<keyword evidence="1" id="KW-0378">Hydrolase</keyword>
<dbReference type="GO" id="GO:0016787">
    <property type="term" value="F:hydrolase activity"/>
    <property type="evidence" value="ECO:0007669"/>
    <property type="project" value="UniProtKB-KW"/>
</dbReference>
<dbReference type="InterPro" id="IPR029058">
    <property type="entry name" value="AB_hydrolase_fold"/>
</dbReference>
<gene>
    <name evidence="1" type="ORF">D0544_15975</name>
</gene>
<dbReference type="SUPFAM" id="SSF53474">
    <property type="entry name" value="alpha/beta-Hydrolases"/>
    <property type="match status" value="1"/>
</dbReference>
<sequence length="297" mass="32869">MKRTTGFPPLPSAPAAARWNLHQTPEGFNYYISLPPRVEPHTGLLVSVHGISRNAREHLALLADSPLGVGRVILCPLFSEHQFPGYQRLGLGSRSKPLRPDLALHRMLEHAALIYGINSLRFDLFGFSGGAQFAHRYALLHPHRLGRLALASAGCYTFPDHQQDFPLGLGQGRRQPPLQWLLEARLCIPTAVFVGALDNQRDESLRKGQRIDAQQGRHRIERGQRWVSATRRAIAVRGLTTPTTFTLLAGCGHDFSQCVTIGRLDEELLSFLSRPLNPGVLAPASTTSSREVLQFMG</sequence>
<organism evidence="1 2">
    <name type="scientific">Aestuariirhabdus litorea</name>
    <dbReference type="NCBI Taxonomy" id="2528527"/>
    <lineage>
        <taxon>Bacteria</taxon>
        <taxon>Pseudomonadati</taxon>
        <taxon>Pseudomonadota</taxon>
        <taxon>Gammaproteobacteria</taxon>
        <taxon>Oceanospirillales</taxon>
        <taxon>Aestuariirhabdaceae</taxon>
        <taxon>Aestuariirhabdus</taxon>
    </lineage>
</organism>
<reference evidence="1 2" key="1">
    <citation type="submission" date="2018-08" db="EMBL/GenBank/DDBJ databases">
        <authorList>
            <person name="Khan S.A."/>
        </authorList>
    </citation>
    <scope>NUCLEOTIDE SEQUENCE [LARGE SCALE GENOMIC DNA]</scope>
    <source>
        <strain evidence="1 2">GTF-13</strain>
    </source>
</reference>
<dbReference type="AlphaFoldDB" id="A0A3P3VNN3"/>
<name>A0A3P3VNN3_9GAMM</name>